<sequence length="140" mass="15316">MSDIPLGSHLDTKCDEDMPPLEGDILEIKAENCASPCMSPEEQPLAIHRWHAWTSTLSHRALTASFRRDFPDLGTYMRVPGDSVTMVLSSKFASDADEEANGKPREPIVVITQFEGGGMVIHISLPTEVGHDGLDTLAKE</sequence>
<protein>
    <submittedName>
        <fullName evidence="1">Uncharacterized protein</fullName>
    </submittedName>
</protein>
<accession>A0AAD5UTT3</accession>
<proteinExistence type="predicted"/>
<dbReference type="EMBL" id="JANAWD010000590">
    <property type="protein sequence ID" value="KAJ3477482.1"/>
    <property type="molecule type" value="Genomic_DNA"/>
</dbReference>
<dbReference type="Proteomes" id="UP001212997">
    <property type="component" value="Unassembled WGS sequence"/>
</dbReference>
<dbReference type="AlphaFoldDB" id="A0AAD5UTT3"/>
<name>A0AAD5UTT3_9APHY</name>
<reference evidence="1" key="1">
    <citation type="submission" date="2022-07" db="EMBL/GenBank/DDBJ databases">
        <title>Genome Sequence of Physisporinus lineatus.</title>
        <authorList>
            <person name="Buettner E."/>
        </authorList>
    </citation>
    <scope>NUCLEOTIDE SEQUENCE</scope>
    <source>
        <strain evidence="1">VT162</strain>
    </source>
</reference>
<keyword evidence="2" id="KW-1185">Reference proteome</keyword>
<evidence type="ECO:0000313" key="2">
    <source>
        <dbReference type="Proteomes" id="UP001212997"/>
    </source>
</evidence>
<comment type="caution">
    <text evidence="1">The sequence shown here is derived from an EMBL/GenBank/DDBJ whole genome shotgun (WGS) entry which is preliminary data.</text>
</comment>
<evidence type="ECO:0000313" key="1">
    <source>
        <dbReference type="EMBL" id="KAJ3477482.1"/>
    </source>
</evidence>
<gene>
    <name evidence="1" type="ORF">NLI96_g10437</name>
</gene>
<organism evidence="1 2">
    <name type="scientific">Meripilus lineatus</name>
    <dbReference type="NCBI Taxonomy" id="2056292"/>
    <lineage>
        <taxon>Eukaryota</taxon>
        <taxon>Fungi</taxon>
        <taxon>Dikarya</taxon>
        <taxon>Basidiomycota</taxon>
        <taxon>Agaricomycotina</taxon>
        <taxon>Agaricomycetes</taxon>
        <taxon>Polyporales</taxon>
        <taxon>Meripilaceae</taxon>
        <taxon>Meripilus</taxon>
    </lineage>
</organism>